<keyword evidence="3" id="KW-1185">Reference proteome</keyword>
<organism evidence="2 3">
    <name type="scientific">Lentinus tigrinus ALCF2SS1-6</name>
    <dbReference type="NCBI Taxonomy" id="1328759"/>
    <lineage>
        <taxon>Eukaryota</taxon>
        <taxon>Fungi</taxon>
        <taxon>Dikarya</taxon>
        <taxon>Basidiomycota</taxon>
        <taxon>Agaricomycotina</taxon>
        <taxon>Agaricomycetes</taxon>
        <taxon>Polyporales</taxon>
        <taxon>Polyporaceae</taxon>
        <taxon>Lentinus</taxon>
    </lineage>
</organism>
<dbReference type="InterPro" id="IPR001810">
    <property type="entry name" value="F-box_dom"/>
</dbReference>
<dbReference type="Proteomes" id="UP000313359">
    <property type="component" value="Unassembled WGS sequence"/>
</dbReference>
<accession>A0A5C2S8J7</accession>
<gene>
    <name evidence="2" type="ORF">L227DRAFT_576022</name>
</gene>
<dbReference type="AlphaFoldDB" id="A0A5C2S8J7"/>
<proteinExistence type="predicted"/>
<dbReference type="InterPro" id="IPR036047">
    <property type="entry name" value="F-box-like_dom_sf"/>
</dbReference>
<protein>
    <recommendedName>
        <fullName evidence="1">F-box domain-containing protein</fullName>
    </recommendedName>
</protein>
<dbReference type="EMBL" id="ML122269">
    <property type="protein sequence ID" value="RPD59598.1"/>
    <property type="molecule type" value="Genomic_DNA"/>
</dbReference>
<dbReference type="SUPFAM" id="SSF81383">
    <property type="entry name" value="F-box domain"/>
    <property type="match status" value="1"/>
</dbReference>
<evidence type="ECO:0000313" key="3">
    <source>
        <dbReference type="Proteomes" id="UP000313359"/>
    </source>
</evidence>
<feature type="domain" description="F-box" evidence="1">
    <location>
        <begin position="46"/>
        <end position="91"/>
    </location>
</feature>
<dbReference type="OrthoDB" id="2748143at2759"/>
<dbReference type="PROSITE" id="PS50181">
    <property type="entry name" value="FBOX"/>
    <property type="match status" value="1"/>
</dbReference>
<evidence type="ECO:0000259" key="1">
    <source>
        <dbReference type="PROSITE" id="PS50181"/>
    </source>
</evidence>
<name>A0A5C2S8J7_9APHY</name>
<evidence type="ECO:0000313" key="2">
    <source>
        <dbReference type="EMBL" id="RPD59598.1"/>
    </source>
</evidence>
<reference evidence="2" key="1">
    <citation type="journal article" date="2018" name="Genome Biol. Evol.">
        <title>Genomics and development of Lentinus tigrinus, a white-rot wood-decaying mushroom with dimorphic fruiting bodies.</title>
        <authorList>
            <person name="Wu B."/>
            <person name="Xu Z."/>
            <person name="Knudson A."/>
            <person name="Carlson A."/>
            <person name="Chen N."/>
            <person name="Kovaka S."/>
            <person name="LaButti K."/>
            <person name="Lipzen A."/>
            <person name="Pennachio C."/>
            <person name="Riley R."/>
            <person name="Schakwitz W."/>
            <person name="Umezawa K."/>
            <person name="Ohm R.A."/>
            <person name="Grigoriev I.V."/>
            <person name="Nagy L.G."/>
            <person name="Gibbons J."/>
            <person name="Hibbett D."/>
        </authorList>
    </citation>
    <scope>NUCLEOTIDE SEQUENCE [LARGE SCALE GENOMIC DNA]</scope>
    <source>
        <strain evidence="2">ALCF2SS1-6</strain>
    </source>
</reference>
<sequence>MSRLKSFIIRTRPSTILNRLRRKRRFVAEEVPLAITTPASLPPPARSNLCSLPSEIIASILCLCTVAEIHSCSLLCRTLECIVRTDLYVRYKILLDLNGMVDGPPSLVPVSERLRLLETYTVQCRDNPEVISRRWDLPFWQVTLETVDWTVSLSFSSHISHIVMKPKLQVMTIYSPATTNLLCATEQWVIPLTLFPSGPIVAVSVDVLQDLLLVFQQATDTTHIIAHVRSLRRPEVPHASAVLPVLHTEQNRLKRVERIQIHENLVAWSASYYQNRSDDIEIWDWKAHVLIWRRSFQGMLSFALLDKSHLVVGCGGWNELRVYHIAAAASTNSEPPATERKDIMRLRLPEKTKVERIQEASIPSLPPDVLFWPDPSLRMVTIAISDFATTSSNPRTRVGLIIPYDTFRALLAEPATFRGRIPWSVWSPRGSLLLSMPSFSQRSRRSLPSSHSFGSRLAVPFQSYTWLPGTVAVIDINPYGARYSRHPLLRGTWQAKVPPDSNLKLLFGTEDAALPHVIYHVGGHGVHGTGAVVADPYGFTTAGSFERHYKGIKTYSLDFAVEGLWLPQVV</sequence>